<reference evidence="2" key="1">
    <citation type="submission" date="2022-08" db="UniProtKB">
        <authorList>
            <consortium name="EnsemblMetazoa"/>
        </authorList>
    </citation>
    <scope>IDENTIFICATION</scope>
    <source>
        <strain evidence="2">05x7-T-G4-1.051#20</strain>
    </source>
</reference>
<keyword evidence="1" id="KW-0812">Transmembrane</keyword>
<accession>A0A8W8NZW2</accession>
<dbReference type="OMA" id="DRMHINT"/>
<dbReference type="Proteomes" id="UP000005408">
    <property type="component" value="Unassembled WGS sequence"/>
</dbReference>
<evidence type="ECO:0000256" key="1">
    <source>
        <dbReference type="SAM" id="Phobius"/>
    </source>
</evidence>
<dbReference type="AlphaFoldDB" id="A0A8W8NZW2"/>
<evidence type="ECO:0000313" key="3">
    <source>
        <dbReference type="Proteomes" id="UP000005408"/>
    </source>
</evidence>
<sequence length="180" mass="20575">MGRDRMHINTIDNAVQKSPQRKDWKIIQTKTMTEDVSVSGIPTHKSNLTEAERILVIALLSALSILIICLIILITLVCRKNLKPLKSSYLRSNSRMNPGSPVLTGNHPRLSVSRLNTRYSDVDFQRSRDVINNTDMSSSQMYFKNQTFRSDSDDVIENGRVSEILYDTPRTSPMVRPKFY</sequence>
<dbReference type="EnsemblMetazoa" id="G7830.1">
    <property type="protein sequence ID" value="G7830.1:cds"/>
    <property type="gene ID" value="G7830"/>
</dbReference>
<organism evidence="2 3">
    <name type="scientific">Magallana gigas</name>
    <name type="common">Pacific oyster</name>
    <name type="synonym">Crassostrea gigas</name>
    <dbReference type="NCBI Taxonomy" id="29159"/>
    <lineage>
        <taxon>Eukaryota</taxon>
        <taxon>Metazoa</taxon>
        <taxon>Spiralia</taxon>
        <taxon>Lophotrochozoa</taxon>
        <taxon>Mollusca</taxon>
        <taxon>Bivalvia</taxon>
        <taxon>Autobranchia</taxon>
        <taxon>Pteriomorphia</taxon>
        <taxon>Ostreida</taxon>
        <taxon>Ostreoidea</taxon>
        <taxon>Ostreidae</taxon>
        <taxon>Magallana</taxon>
    </lineage>
</organism>
<protein>
    <submittedName>
        <fullName evidence="2">Uncharacterized protein</fullName>
    </submittedName>
</protein>
<keyword evidence="3" id="KW-1185">Reference proteome</keyword>
<feature type="transmembrane region" description="Helical" evidence="1">
    <location>
        <begin position="54"/>
        <end position="78"/>
    </location>
</feature>
<keyword evidence="1" id="KW-0472">Membrane</keyword>
<evidence type="ECO:0000313" key="2">
    <source>
        <dbReference type="EnsemblMetazoa" id="G7830.1:cds"/>
    </source>
</evidence>
<keyword evidence="1" id="KW-1133">Transmembrane helix</keyword>
<name>A0A8W8NZW2_MAGGI</name>
<proteinExistence type="predicted"/>